<dbReference type="Proteomes" id="UP000280182">
    <property type="component" value="Unassembled WGS sequence"/>
</dbReference>
<evidence type="ECO:0000313" key="2">
    <source>
        <dbReference type="Proteomes" id="UP000280182"/>
    </source>
</evidence>
<protein>
    <submittedName>
        <fullName evidence="1">Uncharacterized protein</fullName>
    </submittedName>
</protein>
<proteinExistence type="predicted"/>
<accession>A0A3R9LBB7</accession>
<gene>
    <name evidence="1" type="ORF">D8802_02755</name>
</gene>
<sequence>MRIDFSTNNPRWGISGISFATLEEYVYVLGFLTNTRHYQSYDGSPHTPYDKSVEIKIEGNYVDGAWAKECRIHYLKDESSLRNLSQSLSDASSAGRPTHGIIARINSNEFINHLISDYNFDVSRTGRYSEFVLPPLKDIVLAKLENSLLNDGLDVDGFIGIFEEGFNL</sequence>
<organism evidence="1 2">
    <name type="scientific">Streptococcus oralis</name>
    <dbReference type="NCBI Taxonomy" id="1303"/>
    <lineage>
        <taxon>Bacteria</taxon>
        <taxon>Bacillati</taxon>
        <taxon>Bacillota</taxon>
        <taxon>Bacilli</taxon>
        <taxon>Lactobacillales</taxon>
        <taxon>Streptococcaceae</taxon>
        <taxon>Streptococcus</taxon>
    </lineage>
</organism>
<comment type="caution">
    <text evidence="1">The sequence shown here is derived from an EMBL/GenBank/DDBJ whole genome shotgun (WGS) entry which is preliminary data.</text>
</comment>
<evidence type="ECO:0000313" key="1">
    <source>
        <dbReference type="EMBL" id="RSJ67919.1"/>
    </source>
</evidence>
<name>A0A3R9LBB7_STROR</name>
<dbReference type="RefSeq" id="WP_125394720.1">
    <property type="nucleotide sequence ID" value="NZ_RJPJ01000003.1"/>
</dbReference>
<dbReference type="EMBL" id="RJPJ01000003">
    <property type="protein sequence ID" value="RSJ67919.1"/>
    <property type="molecule type" value="Genomic_DNA"/>
</dbReference>
<reference evidence="1 2" key="1">
    <citation type="submission" date="2018-11" db="EMBL/GenBank/DDBJ databases">
        <title>Species Designations Belie Phenotypic and Genotypic Heterogeneity in Oral Streptococci.</title>
        <authorList>
            <person name="Velsko I."/>
        </authorList>
    </citation>
    <scope>NUCLEOTIDE SEQUENCE [LARGE SCALE GENOMIC DNA]</scope>
    <source>
        <strain evidence="1 2">BCC12</strain>
    </source>
</reference>
<dbReference type="OrthoDB" id="2220120at2"/>
<dbReference type="AlphaFoldDB" id="A0A3R9LBB7"/>